<dbReference type="Pfam" id="PF13520">
    <property type="entry name" value="AA_permease_2"/>
    <property type="match status" value="1"/>
</dbReference>
<comment type="caution">
    <text evidence="6">The sequence shown here is derived from an EMBL/GenBank/DDBJ whole genome shotgun (WGS) entry which is preliminary data.</text>
</comment>
<feature type="transmembrane region" description="Helical" evidence="5">
    <location>
        <begin position="352"/>
        <end position="372"/>
    </location>
</feature>
<keyword evidence="3 5" id="KW-1133">Transmembrane helix</keyword>
<feature type="transmembrane region" description="Helical" evidence="5">
    <location>
        <begin position="152"/>
        <end position="173"/>
    </location>
</feature>
<evidence type="ECO:0000256" key="2">
    <source>
        <dbReference type="ARBA" id="ARBA00022692"/>
    </source>
</evidence>
<evidence type="ECO:0000256" key="5">
    <source>
        <dbReference type="SAM" id="Phobius"/>
    </source>
</evidence>
<feature type="transmembrane region" description="Helical" evidence="5">
    <location>
        <begin position="88"/>
        <end position="112"/>
    </location>
</feature>
<feature type="transmembrane region" description="Helical" evidence="5">
    <location>
        <begin position="46"/>
        <end position="67"/>
    </location>
</feature>
<dbReference type="InterPro" id="IPR050598">
    <property type="entry name" value="AminoAcid_Transporter"/>
</dbReference>
<name>A0AA45WKW0_9BACL</name>
<feature type="transmembrane region" description="Helical" evidence="5">
    <location>
        <begin position="226"/>
        <end position="249"/>
    </location>
</feature>
<feature type="transmembrane region" description="Helical" evidence="5">
    <location>
        <begin position="193"/>
        <end position="214"/>
    </location>
</feature>
<accession>A0AA45WKW0</accession>
<evidence type="ECO:0000256" key="3">
    <source>
        <dbReference type="ARBA" id="ARBA00022989"/>
    </source>
</evidence>
<feature type="transmembrane region" description="Helical" evidence="5">
    <location>
        <begin position="12"/>
        <end position="34"/>
    </location>
</feature>
<evidence type="ECO:0000313" key="7">
    <source>
        <dbReference type="Proteomes" id="UP001157946"/>
    </source>
</evidence>
<dbReference type="InterPro" id="IPR002293">
    <property type="entry name" value="AA/rel_permease1"/>
</dbReference>
<sequence>MAEQHLKKDIGFMVALSIVIGTVIGSGVFMKPGVVLGQTSDSTMGLLAWLIGGVITLAGGLTIAEIGAQIPKTGGLNVYLEETYGERWGFLCGWMQTVIYGPAVIGALGLYLGSLIVHLFGMDHAWSTLIGVGFVIFLALVNMIGTKYGGQVQLVSTIAKLLPIALIIVFGLWKGEATIFGVAGSSSMEISFGAAVVATLFAYDGWIMVASVAGEMKNPAKMLPRAIIFGISAVTLVYLLVNLAMLHILPAGEIVKLGENAASTAATLLFGDVGGKLIQIGIIISIFGCLNGKILTFPRIPFSMAERGQLPGSRYLKHVHSTWKTPVMSILSQVVLAIAMMLLADPNQLSDIAVFATFLFYLMAFVAVFILRKRKGNAELPYRVPLYPFVPIVAIVGALFVIVSALTNDVVGSLSVVGITLAGLPIYWLIRRYRTVKSGQVA</sequence>
<comment type="subcellular location">
    <subcellularLocation>
        <location evidence="1">Membrane</location>
        <topology evidence="1">Multi-pass membrane protein</topology>
    </subcellularLocation>
</comment>
<proteinExistence type="predicted"/>
<dbReference type="GO" id="GO:0016020">
    <property type="term" value="C:membrane"/>
    <property type="evidence" value="ECO:0007669"/>
    <property type="project" value="UniProtKB-SubCell"/>
</dbReference>
<evidence type="ECO:0000256" key="4">
    <source>
        <dbReference type="ARBA" id="ARBA00023136"/>
    </source>
</evidence>
<dbReference type="FunFam" id="1.20.1740.10:FF:000051">
    <property type="entry name" value="Amino acid permease"/>
    <property type="match status" value="1"/>
</dbReference>
<dbReference type="PIRSF" id="PIRSF006060">
    <property type="entry name" value="AA_transporter"/>
    <property type="match status" value="1"/>
</dbReference>
<keyword evidence="4 5" id="KW-0472">Membrane</keyword>
<protein>
    <submittedName>
        <fullName evidence="6">Serine/threonine exchange transporter, LAT family</fullName>
    </submittedName>
</protein>
<gene>
    <name evidence="6" type="ORF">SAMN06265361_10270</name>
</gene>
<feature type="transmembrane region" description="Helical" evidence="5">
    <location>
        <begin position="327"/>
        <end position="346"/>
    </location>
</feature>
<dbReference type="PANTHER" id="PTHR11785:SF512">
    <property type="entry name" value="SOBREMESA, ISOFORM B"/>
    <property type="match status" value="1"/>
</dbReference>
<feature type="transmembrane region" description="Helical" evidence="5">
    <location>
        <begin position="277"/>
        <end position="297"/>
    </location>
</feature>
<dbReference type="PANTHER" id="PTHR11785">
    <property type="entry name" value="AMINO ACID TRANSPORTER"/>
    <property type="match status" value="1"/>
</dbReference>
<dbReference type="GO" id="GO:0015179">
    <property type="term" value="F:L-amino acid transmembrane transporter activity"/>
    <property type="evidence" value="ECO:0007669"/>
    <property type="project" value="TreeGrafter"/>
</dbReference>
<dbReference type="Proteomes" id="UP001157946">
    <property type="component" value="Unassembled WGS sequence"/>
</dbReference>
<dbReference type="AlphaFoldDB" id="A0AA45WKW0"/>
<dbReference type="RefSeq" id="WP_102992754.1">
    <property type="nucleotide sequence ID" value="NZ_FXTU01000002.1"/>
</dbReference>
<dbReference type="EMBL" id="FXTU01000002">
    <property type="protein sequence ID" value="SMP09058.1"/>
    <property type="molecule type" value="Genomic_DNA"/>
</dbReference>
<evidence type="ECO:0000313" key="6">
    <source>
        <dbReference type="EMBL" id="SMP09058.1"/>
    </source>
</evidence>
<evidence type="ECO:0000256" key="1">
    <source>
        <dbReference type="ARBA" id="ARBA00004141"/>
    </source>
</evidence>
<dbReference type="Gene3D" id="1.20.1740.10">
    <property type="entry name" value="Amino acid/polyamine transporter I"/>
    <property type="match status" value="1"/>
</dbReference>
<keyword evidence="7" id="KW-1185">Reference proteome</keyword>
<reference evidence="6" key="1">
    <citation type="submission" date="2017-05" db="EMBL/GenBank/DDBJ databases">
        <authorList>
            <person name="Varghese N."/>
            <person name="Submissions S."/>
        </authorList>
    </citation>
    <scope>NUCLEOTIDE SEQUENCE</scope>
    <source>
        <strain evidence="6">DSM 45262</strain>
    </source>
</reference>
<keyword evidence="2 5" id="KW-0812">Transmembrane</keyword>
<feature type="transmembrane region" description="Helical" evidence="5">
    <location>
        <begin position="410"/>
        <end position="430"/>
    </location>
</feature>
<feature type="transmembrane region" description="Helical" evidence="5">
    <location>
        <begin position="384"/>
        <end position="404"/>
    </location>
</feature>
<organism evidence="6 7">
    <name type="scientific">Laceyella tengchongensis</name>
    <dbReference type="NCBI Taxonomy" id="574699"/>
    <lineage>
        <taxon>Bacteria</taxon>
        <taxon>Bacillati</taxon>
        <taxon>Bacillota</taxon>
        <taxon>Bacilli</taxon>
        <taxon>Bacillales</taxon>
        <taxon>Thermoactinomycetaceae</taxon>
        <taxon>Laceyella</taxon>
    </lineage>
</organism>
<feature type="transmembrane region" description="Helical" evidence="5">
    <location>
        <begin position="124"/>
        <end position="145"/>
    </location>
</feature>